<dbReference type="GO" id="GO:0008360">
    <property type="term" value="P:regulation of cell shape"/>
    <property type="evidence" value="ECO:0007669"/>
    <property type="project" value="UniProtKB-UniRule"/>
</dbReference>
<gene>
    <name evidence="3" type="ORF">THSYN_15105</name>
</gene>
<feature type="active site" description="Proton donor/acceptor" evidence="1">
    <location>
        <position position="176"/>
    </location>
</feature>
<dbReference type="InterPro" id="IPR005490">
    <property type="entry name" value="LD_TPept_cat_dom"/>
</dbReference>
<keyword evidence="4" id="KW-1185">Reference proteome</keyword>
<evidence type="ECO:0000256" key="1">
    <source>
        <dbReference type="PROSITE-ProRule" id="PRU01373"/>
    </source>
</evidence>
<feature type="active site" description="Nucleophile" evidence="1">
    <location>
        <position position="205"/>
    </location>
</feature>
<comment type="pathway">
    <text evidence="1">Cell wall biogenesis; peptidoglycan biosynthesis.</text>
</comment>
<name>A0A2K8UGW0_9GAMM</name>
<evidence type="ECO:0000313" key="3">
    <source>
        <dbReference type="EMBL" id="AUB84790.1"/>
    </source>
</evidence>
<organism evidence="3 4">
    <name type="scientific">Candidatus Thiodictyon syntrophicum</name>
    <dbReference type="NCBI Taxonomy" id="1166950"/>
    <lineage>
        <taxon>Bacteria</taxon>
        <taxon>Pseudomonadati</taxon>
        <taxon>Pseudomonadota</taxon>
        <taxon>Gammaproteobacteria</taxon>
        <taxon>Chromatiales</taxon>
        <taxon>Chromatiaceae</taxon>
        <taxon>Thiodictyon</taxon>
    </lineage>
</organism>
<keyword evidence="1" id="KW-0961">Cell wall biogenesis/degradation</keyword>
<feature type="domain" description="L,D-TPase catalytic" evidence="2">
    <location>
        <begin position="91"/>
        <end position="229"/>
    </location>
</feature>
<accession>A0A2K8UGW0</accession>
<sequence>MTGMALAICLGLSGAGCGTRLATKADHAAQMPNPMHNADYSEDAEVPFVIALKTAMTDVSRPANFASESASRRTRDMVDWVVGSRDNLNLPFAIVDKVNTKVYVFGMDGRLHGAAPVLLGLAQGDHSTPGVGNMRMSHISPAERTTPAGRFVAAMGRNAHGKEVLWVDYENAISMHPVVAGRPAERRAQRLDTPSPLDNRISYGCINVPVNFFKNMIHRIFSGTAGIVYVLPEARRVR</sequence>
<protein>
    <submittedName>
        <fullName evidence="3">L,D-transpeptidase</fullName>
    </submittedName>
</protein>
<dbReference type="GO" id="GO:0009252">
    <property type="term" value="P:peptidoglycan biosynthetic process"/>
    <property type="evidence" value="ECO:0007669"/>
    <property type="project" value="UniProtKB-KW"/>
</dbReference>
<dbReference type="GO" id="GO:0071555">
    <property type="term" value="P:cell wall organization"/>
    <property type="evidence" value="ECO:0007669"/>
    <property type="project" value="UniProtKB-UniRule"/>
</dbReference>
<dbReference type="AlphaFoldDB" id="A0A2K8UGW0"/>
<dbReference type="EMBL" id="CP020370">
    <property type="protein sequence ID" value="AUB84790.1"/>
    <property type="molecule type" value="Genomic_DNA"/>
</dbReference>
<dbReference type="GO" id="GO:0016740">
    <property type="term" value="F:transferase activity"/>
    <property type="evidence" value="ECO:0007669"/>
    <property type="project" value="InterPro"/>
</dbReference>
<dbReference type="Proteomes" id="UP000232638">
    <property type="component" value="Chromosome"/>
</dbReference>
<proteinExistence type="predicted"/>
<keyword evidence="1" id="KW-0573">Peptidoglycan synthesis</keyword>
<dbReference type="OrthoDB" id="7202732at2"/>
<evidence type="ECO:0000313" key="4">
    <source>
        <dbReference type="Proteomes" id="UP000232638"/>
    </source>
</evidence>
<evidence type="ECO:0000259" key="2">
    <source>
        <dbReference type="PROSITE" id="PS52029"/>
    </source>
</evidence>
<dbReference type="PROSITE" id="PS52029">
    <property type="entry name" value="LD_TPASE"/>
    <property type="match status" value="1"/>
</dbReference>
<reference evidence="3 4" key="1">
    <citation type="submission" date="2017-03" db="EMBL/GenBank/DDBJ databases">
        <title>Complete genome sequence of Candidatus 'Thiodictyon syntrophicum' sp. nov. strain Cad16T, a photolithoautotroph purple sulfur bacterium isolated from an alpine meromictic lake.</title>
        <authorList>
            <person name="Luedin S.M."/>
            <person name="Pothier J.F."/>
            <person name="Danza F."/>
            <person name="Storelli N."/>
            <person name="Wittwer M."/>
            <person name="Tonolla M."/>
        </authorList>
    </citation>
    <scope>NUCLEOTIDE SEQUENCE [LARGE SCALE GENOMIC DNA]</scope>
    <source>
        <strain evidence="3 4">Cad16T</strain>
    </source>
</reference>
<dbReference type="KEGG" id="tsy:THSYN_15105"/>
<keyword evidence="1" id="KW-0133">Cell shape</keyword>